<reference evidence="1" key="1">
    <citation type="submission" date="2018-02" db="EMBL/GenBank/DDBJ databases">
        <title>Rhizophora mucronata_Transcriptome.</title>
        <authorList>
            <person name="Meera S.P."/>
            <person name="Sreeshan A."/>
            <person name="Augustine A."/>
        </authorList>
    </citation>
    <scope>NUCLEOTIDE SEQUENCE</scope>
    <source>
        <tissue evidence="1">Leaf</tissue>
    </source>
</reference>
<name>A0A2P2JGA2_RHIMU</name>
<protein>
    <submittedName>
        <fullName evidence="1">Uncharacterized protein</fullName>
    </submittedName>
</protein>
<sequence>MAPPFLTWGNSSRYIVHAACTKSTL</sequence>
<dbReference type="EMBL" id="GGEC01012020">
    <property type="protein sequence ID" value="MBW92503.1"/>
    <property type="molecule type" value="Transcribed_RNA"/>
</dbReference>
<dbReference type="AlphaFoldDB" id="A0A2P2JGA2"/>
<accession>A0A2P2JGA2</accession>
<evidence type="ECO:0000313" key="1">
    <source>
        <dbReference type="EMBL" id="MBW92503.1"/>
    </source>
</evidence>
<proteinExistence type="predicted"/>
<organism evidence="1">
    <name type="scientific">Rhizophora mucronata</name>
    <name type="common">Asiatic mangrove</name>
    <dbReference type="NCBI Taxonomy" id="61149"/>
    <lineage>
        <taxon>Eukaryota</taxon>
        <taxon>Viridiplantae</taxon>
        <taxon>Streptophyta</taxon>
        <taxon>Embryophyta</taxon>
        <taxon>Tracheophyta</taxon>
        <taxon>Spermatophyta</taxon>
        <taxon>Magnoliopsida</taxon>
        <taxon>eudicotyledons</taxon>
        <taxon>Gunneridae</taxon>
        <taxon>Pentapetalae</taxon>
        <taxon>rosids</taxon>
        <taxon>fabids</taxon>
        <taxon>Malpighiales</taxon>
        <taxon>Rhizophoraceae</taxon>
        <taxon>Rhizophora</taxon>
    </lineage>
</organism>